<proteinExistence type="predicted"/>
<reference evidence="6" key="1">
    <citation type="submission" date="2017-02" db="EMBL/GenBank/DDBJ databases">
        <authorList>
            <person name="Varghese N."/>
            <person name="Submissions S."/>
        </authorList>
    </citation>
    <scope>NUCLEOTIDE SEQUENCE [LARGE SCALE GENOMIC DNA]</scope>
    <source>
        <strain evidence="6">ATCC 27094</strain>
    </source>
</reference>
<evidence type="ECO:0000259" key="4">
    <source>
        <dbReference type="PROSITE" id="PS50949"/>
    </source>
</evidence>
<dbReference type="Gene3D" id="1.10.10.10">
    <property type="entry name" value="Winged helix-like DNA-binding domain superfamily/Winged helix DNA-binding domain"/>
    <property type="match status" value="1"/>
</dbReference>
<dbReference type="RefSeq" id="WP_085931851.1">
    <property type="nucleotide sequence ID" value="NZ_FUWJ01000001.1"/>
</dbReference>
<dbReference type="GO" id="GO:0003700">
    <property type="term" value="F:DNA-binding transcription factor activity"/>
    <property type="evidence" value="ECO:0007669"/>
    <property type="project" value="InterPro"/>
</dbReference>
<dbReference type="InterPro" id="IPR036390">
    <property type="entry name" value="WH_DNA-bd_sf"/>
</dbReference>
<keyword evidence="2 5" id="KW-0238">DNA-binding</keyword>
<evidence type="ECO:0000313" key="5">
    <source>
        <dbReference type="EMBL" id="SJZ30785.1"/>
    </source>
</evidence>
<evidence type="ECO:0000256" key="1">
    <source>
        <dbReference type="ARBA" id="ARBA00023015"/>
    </source>
</evidence>
<dbReference type="PANTHER" id="PTHR43537">
    <property type="entry name" value="TRANSCRIPTIONAL REGULATOR, GNTR FAMILY"/>
    <property type="match status" value="1"/>
</dbReference>
<dbReference type="GO" id="GO:0003677">
    <property type="term" value="F:DNA binding"/>
    <property type="evidence" value="ECO:0007669"/>
    <property type="project" value="UniProtKB-KW"/>
</dbReference>
<dbReference type="SMART" id="SM00895">
    <property type="entry name" value="FCD"/>
    <property type="match status" value="1"/>
</dbReference>
<keyword evidence="1" id="KW-0805">Transcription regulation</keyword>
<dbReference type="Proteomes" id="UP000190092">
    <property type="component" value="Unassembled WGS sequence"/>
</dbReference>
<dbReference type="SUPFAM" id="SSF46785">
    <property type="entry name" value="Winged helix' DNA-binding domain"/>
    <property type="match status" value="1"/>
</dbReference>
<dbReference type="InterPro" id="IPR008920">
    <property type="entry name" value="TF_FadR/GntR_C"/>
</dbReference>
<dbReference type="SUPFAM" id="SSF48008">
    <property type="entry name" value="GntR ligand-binding domain-like"/>
    <property type="match status" value="1"/>
</dbReference>
<evidence type="ECO:0000256" key="3">
    <source>
        <dbReference type="ARBA" id="ARBA00023163"/>
    </source>
</evidence>
<keyword evidence="3" id="KW-0804">Transcription</keyword>
<evidence type="ECO:0000256" key="2">
    <source>
        <dbReference type="ARBA" id="ARBA00023125"/>
    </source>
</evidence>
<organism evidence="5 6">
    <name type="scientific">Enhydrobacter aerosaccus</name>
    <dbReference type="NCBI Taxonomy" id="225324"/>
    <lineage>
        <taxon>Bacteria</taxon>
        <taxon>Pseudomonadati</taxon>
        <taxon>Pseudomonadota</taxon>
        <taxon>Alphaproteobacteria</taxon>
        <taxon>Hyphomicrobiales</taxon>
        <taxon>Enhydrobacter</taxon>
    </lineage>
</organism>
<dbReference type="Pfam" id="PF00392">
    <property type="entry name" value="GntR"/>
    <property type="match status" value="1"/>
</dbReference>
<protein>
    <submittedName>
        <fullName evidence="5">DNA-binding transcriptional regulator, GntR family</fullName>
    </submittedName>
</protein>
<gene>
    <name evidence="5" type="ORF">SAMN02745126_00074</name>
</gene>
<feature type="domain" description="HTH gntR-type" evidence="4">
    <location>
        <begin position="19"/>
        <end position="86"/>
    </location>
</feature>
<dbReference type="Pfam" id="PF07729">
    <property type="entry name" value="FCD"/>
    <property type="match status" value="1"/>
</dbReference>
<dbReference type="InterPro" id="IPR036388">
    <property type="entry name" value="WH-like_DNA-bd_sf"/>
</dbReference>
<keyword evidence="6" id="KW-1185">Reference proteome</keyword>
<dbReference type="Gene3D" id="1.20.120.530">
    <property type="entry name" value="GntR ligand-binding domain-like"/>
    <property type="match status" value="1"/>
</dbReference>
<dbReference type="AlphaFoldDB" id="A0A1T4JKU5"/>
<dbReference type="InterPro" id="IPR000524">
    <property type="entry name" value="Tscrpt_reg_HTH_GntR"/>
</dbReference>
<dbReference type="PANTHER" id="PTHR43537:SF39">
    <property type="entry name" value="HTH-TYPE TRANSCRIPTIONAL REGULATOR MCBR"/>
    <property type="match status" value="1"/>
</dbReference>
<dbReference type="InterPro" id="IPR011711">
    <property type="entry name" value="GntR_C"/>
</dbReference>
<evidence type="ECO:0000313" key="6">
    <source>
        <dbReference type="Proteomes" id="UP000190092"/>
    </source>
</evidence>
<dbReference type="PROSITE" id="PS50949">
    <property type="entry name" value="HTH_GNTR"/>
    <property type="match status" value="1"/>
</dbReference>
<dbReference type="OrthoDB" id="9815654at2"/>
<accession>A0A1T4JKU5</accession>
<dbReference type="EMBL" id="FUWJ01000001">
    <property type="protein sequence ID" value="SJZ30785.1"/>
    <property type="molecule type" value="Genomic_DNA"/>
</dbReference>
<sequence>MIAAKSLRRIDSARKSSAATLTQRAHHELRAALLRGDFLPGTALTLRALAERLGTSVMPVREAVSRLAAEQALELQPNRAIVVPELGRREIDELWRIRWLIEGDAAALAAEVATPEDIDSLVEVTAEMWQAVRDGDARTFVKDTGIWAMHLAKASHSSPFMGYISNVRLRCAPHIAQAFGGRVSADDPFFRFSLQLQEQITDAIRDRDGDRARDLRAADVRTFQSFIYKRLGWV</sequence>
<dbReference type="STRING" id="225324.SAMN02745126_00074"/>
<dbReference type="SMART" id="SM00345">
    <property type="entry name" value="HTH_GNTR"/>
    <property type="match status" value="1"/>
</dbReference>
<name>A0A1T4JKU5_9HYPH</name>